<feature type="region of interest" description="Disordered" evidence="2">
    <location>
        <begin position="24"/>
        <end position="61"/>
    </location>
</feature>
<feature type="region of interest" description="Disordered" evidence="2">
    <location>
        <begin position="313"/>
        <end position="337"/>
    </location>
</feature>
<feature type="coiled-coil region" evidence="1">
    <location>
        <begin position="905"/>
        <end position="952"/>
    </location>
</feature>
<evidence type="ECO:0000256" key="3">
    <source>
        <dbReference type="SAM" id="SignalP"/>
    </source>
</evidence>
<feature type="region of interest" description="Disordered" evidence="2">
    <location>
        <begin position="94"/>
        <end position="117"/>
    </location>
</feature>
<accession>A0A8R1HKA3</accession>
<feature type="region of interest" description="Disordered" evidence="2">
    <location>
        <begin position="370"/>
        <end position="694"/>
    </location>
</feature>
<feature type="compositionally biased region" description="Low complexity" evidence="2">
    <location>
        <begin position="533"/>
        <end position="542"/>
    </location>
</feature>
<feature type="compositionally biased region" description="Low complexity" evidence="2">
    <location>
        <begin position="48"/>
        <end position="60"/>
    </location>
</feature>
<reference evidence="5" key="1">
    <citation type="submission" date="2010-08" db="EMBL/GenBank/DDBJ databases">
        <authorList>
            <consortium name="Caenorhabditis japonica Sequencing Consortium"/>
            <person name="Wilson R.K."/>
        </authorList>
    </citation>
    <scope>NUCLEOTIDE SEQUENCE [LARGE SCALE GENOMIC DNA]</scope>
    <source>
        <strain evidence="5">DF5081</strain>
    </source>
</reference>
<sequence length="1382" mass="150696">MLPTYNIVQTLLFSVILLVETAPRPQTQNDPSPLSPQQETVTDKKVTSSSSPSSSSSAASDAKFMADMIEVQRTYRSLKEKWQRMMEEKEKVLRIASTSSPPPVTSTPAPTSTTTTTLPANKNQIQQIDVDVFDELEKFQDISAADEESPFDDEAFIDISTPNKTVGRENENENENGHRNGNGLAEIQQIIKEAFSFQSSAPRVAGSVTSGKDQVASTVVTTVAEESEDPFEGSSTTGTTVAPITTGSPTTNATFSTGTVTTSTFLPTTTLPIHILPTSHFHSSGSNPAALPAHALFRHPEPVKIAFFGSAPVQDEGPLAPPLRPTTPEPENGEEEEEVDYEAVETPGTSSIVPTTNTTFLGIENSDDYEEEVFSNEEMRNENGTEIGKSADLEGQTIMDKAVPDQNFETGNLPGNELGPNFGPEAPEASSIDQEAAQMGSGPEFDHSTPEIEPATSAQINLAPEFDPSVRQPETEPPKEARIDLGPEFGFGPNPSAPEPPTAARMGPGPEFGFGPSLSTPEDLPIDQNLGRSPSGPESEPSTAARIGPKPPTAARIGPGPEIEFGPSFSGSVRPPIDQEFALSPSAPRPKSPTAARIGPVPPTAAQIVLGPEFGFGPSLSTPEASPIDQNLGHSPSDPEFGPSAPEPAPPTSARIGPGPELVFDPSPARPDLGPGIGRSPPGSSQYTTFSHSPTPFPTLLAQNFFDDDDDDQGDTSSFGSFASAEQAFSGSISIPTKPPAKQEKPLGIFPTRPKIAALNQRAYRPPMFPSAMSSLTVTMPVARNSYLERTTIGPVLTNSVDVIMPAWGAPNDNGIMNKARREYHKDFQQQIRDVRMIDEEITRISQMNDDGRAKTGQRCSQVFAHTLSLSQIQQMSQSLGLYDVTHVLKNASDLTRPRRKNLEIAQLELELEEKRKLIAKIEILLSLAESRAKLFDLLQEQKKIVERMEDEALDGLQKTNFRPSPPDVFSAASDISELSSAVRQVLSSKQPKLAVVSKGLSMMKRKKTIVKKKTPEQEKYIEKVLQGIENQLNNGPKKSGHLQETAEIVEVRFVNFLFRILIILPIQPVLSSVPTLLQNNQFGRQPMAMAVHRRPLPVAPPTMSPAAFKFGPRPSQRAAHRLESQPPLKIPPTEDEVIESDTVHELIDMLHEDIIKLYVAEKKKNLCSSHQIYEFTVGRVRAMSATPSDRGDLCNFESSHDETTRLMRGRRRDRRSVPASDDLLAEPSKIADDLLPFTFRAWSIWAGRRAEMQKQIDIGPDFSPQNTHFAAVFLEPQQAGILSVPLVLSPVSTSIRLKLFEGTRGIRLRVCCDRYCALETELGLYRGHRSWLRKTVTCPPNTQTLSFECLNDGSERGACGIDDVFVNSSRCQNFFSEPDQP</sequence>
<dbReference type="Proteomes" id="UP000005237">
    <property type="component" value="Unassembled WGS sequence"/>
</dbReference>
<feature type="region of interest" description="Disordered" evidence="2">
    <location>
        <begin position="224"/>
        <end position="255"/>
    </location>
</feature>
<evidence type="ECO:0000256" key="1">
    <source>
        <dbReference type="SAM" id="Coils"/>
    </source>
</evidence>
<feature type="compositionally biased region" description="Low complexity" evidence="2">
    <location>
        <begin position="678"/>
        <end position="694"/>
    </location>
</feature>
<reference evidence="4" key="2">
    <citation type="submission" date="2022-06" db="UniProtKB">
        <authorList>
            <consortium name="EnsemblMetazoa"/>
        </authorList>
    </citation>
    <scope>IDENTIFICATION</scope>
    <source>
        <strain evidence="4">DF5081</strain>
    </source>
</reference>
<keyword evidence="1" id="KW-0175">Coiled coil</keyword>
<feature type="chain" id="PRO_5035785089" evidence="3">
    <location>
        <begin position="22"/>
        <end position="1382"/>
    </location>
</feature>
<feature type="compositionally biased region" description="Low complexity" evidence="2">
    <location>
        <begin position="106"/>
        <end position="117"/>
    </location>
</feature>
<feature type="compositionally biased region" description="Polar residues" evidence="2">
    <location>
        <begin position="24"/>
        <end position="40"/>
    </location>
</feature>
<proteinExistence type="predicted"/>
<protein>
    <submittedName>
        <fullName evidence="4">Uncharacterized protein</fullName>
    </submittedName>
</protein>
<keyword evidence="3" id="KW-0732">Signal</keyword>
<evidence type="ECO:0000313" key="4">
    <source>
        <dbReference type="EnsemblMetazoa" id="CJA04193a.1"/>
    </source>
</evidence>
<dbReference type="EnsemblMetazoa" id="CJA04193a.1">
    <property type="protein sequence ID" value="CJA04193a.1"/>
    <property type="gene ID" value="WBGene00123397"/>
</dbReference>
<feature type="compositionally biased region" description="Polar residues" evidence="2">
    <location>
        <begin position="619"/>
        <end position="634"/>
    </location>
</feature>
<feature type="compositionally biased region" description="Low complexity" evidence="2">
    <location>
        <begin position="236"/>
        <end position="255"/>
    </location>
</feature>
<evidence type="ECO:0000256" key="2">
    <source>
        <dbReference type="SAM" id="MobiDB-lite"/>
    </source>
</evidence>
<feature type="signal peptide" evidence="3">
    <location>
        <begin position="1"/>
        <end position="21"/>
    </location>
</feature>
<keyword evidence="5" id="KW-1185">Reference proteome</keyword>
<name>A0A8R1HKA3_CAEJA</name>
<evidence type="ECO:0000313" key="5">
    <source>
        <dbReference type="Proteomes" id="UP000005237"/>
    </source>
</evidence>
<feature type="compositionally biased region" description="Pro residues" evidence="2">
    <location>
        <begin position="319"/>
        <end position="328"/>
    </location>
</feature>
<feature type="compositionally biased region" description="Basic and acidic residues" evidence="2">
    <location>
        <begin position="473"/>
        <end position="485"/>
    </location>
</feature>
<organism evidence="4 5">
    <name type="scientific">Caenorhabditis japonica</name>
    <dbReference type="NCBI Taxonomy" id="281687"/>
    <lineage>
        <taxon>Eukaryota</taxon>
        <taxon>Metazoa</taxon>
        <taxon>Ecdysozoa</taxon>
        <taxon>Nematoda</taxon>
        <taxon>Chromadorea</taxon>
        <taxon>Rhabditida</taxon>
        <taxon>Rhabditina</taxon>
        <taxon>Rhabditomorpha</taxon>
        <taxon>Rhabditoidea</taxon>
        <taxon>Rhabditidae</taxon>
        <taxon>Peloderinae</taxon>
        <taxon>Caenorhabditis</taxon>
    </lineage>
</organism>